<dbReference type="PATRIC" id="fig|1121335.3.peg.456"/>
<gene>
    <name evidence="1" type="ordered locus">Cst_c04740</name>
</gene>
<sequence>MRNPLETVTRGEEIGIGLLSVDWDYFVFTESTYQGSYLENKRSLIDEWYKRYIISRQKGKDLRDLYRLSPEFRSFWKKIKEYFKFSDSTKVYVSDSHSLSYEIAAKNHADTVYLFDAHSDLGYGGMSALNFEVNCANWLGKLLKEGIIERAFIIYSPYTVENPEYFKAMNSRFNITYTGLDSLKRWSDVSAIHICRSGAWVPPWFDGEFMEFVGILDMPYEKINLMERKWEPEKMSLADRINYMLA</sequence>
<dbReference type="KEGG" id="css:Cst_c04740"/>
<dbReference type="AlphaFoldDB" id="L7VLW0"/>
<dbReference type="eggNOG" id="ENOG502ZGPT">
    <property type="taxonomic scope" value="Bacteria"/>
</dbReference>
<name>L7VLW0_THES1</name>
<dbReference type="EMBL" id="CP004044">
    <property type="protein sequence ID" value="AGC67496.1"/>
    <property type="molecule type" value="Genomic_DNA"/>
</dbReference>
<proteinExistence type="predicted"/>
<reference evidence="1 2" key="1">
    <citation type="journal article" date="2013" name="Genome Announc.">
        <title>Complete genome sequence of Clostridium stercorarium subsp. stercorarium strain DSM 8532, a thermophilic degrader of plant cell wall fibers.</title>
        <authorList>
            <person name="Poehlein A."/>
            <person name="Zverlov V.V."/>
            <person name="Daniel R."/>
            <person name="Schwarz W.H."/>
            <person name="Liebl W."/>
        </authorList>
    </citation>
    <scope>NUCLEOTIDE SEQUENCE [LARGE SCALE GENOMIC DNA]</scope>
    <source>
        <strain evidence="2">ATCC 35414 / DSM 8532 / NCIMB 11754</strain>
    </source>
</reference>
<dbReference type="STRING" id="1121335.Cst_c04740"/>
<evidence type="ECO:0000313" key="1">
    <source>
        <dbReference type="EMBL" id="AGC67496.1"/>
    </source>
</evidence>
<organism evidence="1 2">
    <name type="scientific">Thermoclostridium stercorarium (strain ATCC 35414 / DSM 8532 / NCIMB 11754)</name>
    <name type="common">Clostridium stercorarium</name>
    <dbReference type="NCBI Taxonomy" id="1121335"/>
    <lineage>
        <taxon>Bacteria</taxon>
        <taxon>Bacillati</taxon>
        <taxon>Bacillota</taxon>
        <taxon>Clostridia</taxon>
        <taxon>Eubacteriales</taxon>
        <taxon>Oscillospiraceae</taxon>
        <taxon>Thermoclostridium</taxon>
    </lineage>
</organism>
<evidence type="ECO:0000313" key="2">
    <source>
        <dbReference type="Proteomes" id="UP000011220"/>
    </source>
</evidence>
<evidence type="ECO:0008006" key="3">
    <source>
        <dbReference type="Google" id="ProtNLM"/>
    </source>
</evidence>
<dbReference type="Proteomes" id="UP000011220">
    <property type="component" value="Chromosome"/>
</dbReference>
<protein>
    <recommendedName>
        <fullName evidence="3">Arginase</fullName>
    </recommendedName>
</protein>
<accession>L7VLW0</accession>
<keyword evidence="2" id="KW-1185">Reference proteome</keyword>